<dbReference type="OrthoDB" id="324613at2157"/>
<dbReference type="Pfam" id="PF23959">
    <property type="entry name" value="DUF7288"/>
    <property type="match status" value="1"/>
</dbReference>
<gene>
    <name evidence="1" type="ORF">EA473_06520</name>
</gene>
<protein>
    <submittedName>
        <fullName evidence="1">Uncharacterized protein</fullName>
    </submittedName>
</protein>
<reference evidence="1 2" key="1">
    <citation type="submission" date="2018-10" db="EMBL/GenBank/DDBJ databases">
        <title>Natrarchaeobius chitinivorans gen. nov., sp. nov., and Natrarchaeobius haloalkaliphilus sp. nov., alkaliphilic, chitin-utilizing haloarchaea from hypersaline alkaline lakes.</title>
        <authorList>
            <person name="Sorokin D.Y."/>
            <person name="Elcheninov A.G."/>
            <person name="Kostrikina N.A."/>
            <person name="Bale N.J."/>
            <person name="Sinninghe Damste J.S."/>
            <person name="Khijniak T.V."/>
            <person name="Kublanov I.V."/>
            <person name="Toshchakov S.V."/>
        </authorList>
    </citation>
    <scope>NUCLEOTIDE SEQUENCE [LARGE SCALE GENOMIC DNA]</scope>
    <source>
        <strain evidence="1 2">AArcht4T</strain>
    </source>
</reference>
<accession>A0A3N6LYF1</accession>
<organism evidence="1 2">
    <name type="scientific">Natrarchaeobius chitinivorans</name>
    <dbReference type="NCBI Taxonomy" id="1679083"/>
    <lineage>
        <taxon>Archaea</taxon>
        <taxon>Methanobacteriati</taxon>
        <taxon>Methanobacteriota</taxon>
        <taxon>Stenosarchaea group</taxon>
        <taxon>Halobacteria</taxon>
        <taxon>Halobacteriales</taxon>
        <taxon>Natrialbaceae</taxon>
        <taxon>Natrarchaeobius</taxon>
    </lineage>
</organism>
<dbReference type="RefSeq" id="WP_124194836.1">
    <property type="nucleotide sequence ID" value="NZ_REGA01000004.1"/>
</dbReference>
<dbReference type="InterPro" id="IPR055712">
    <property type="entry name" value="DUF7288"/>
</dbReference>
<keyword evidence="2" id="KW-1185">Reference proteome</keyword>
<evidence type="ECO:0000313" key="1">
    <source>
        <dbReference type="EMBL" id="RQG95838.1"/>
    </source>
</evidence>
<proteinExistence type="predicted"/>
<dbReference type="Proteomes" id="UP000282323">
    <property type="component" value="Unassembled WGS sequence"/>
</dbReference>
<dbReference type="EMBL" id="REGA01000004">
    <property type="protein sequence ID" value="RQG95838.1"/>
    <property type="molecule type" value="Genomic_DNA"/>
</dbReference>
<dbReference type="AlphaFoldDB" id="A0A3N6LYF1"/>
<name>A0A3N6LYF1_NATCH</name>
<evidence type="ECO:0000313" key="2">
    <source>
        <dbReference type="Proteomes" id="UP000282323"/>
    </source>
</evidence>
<sequence length="202" mass="22518">MVTGDRGQIHTLEGILAAIFLVLSLLFALQASAVTPMTESTSSQHIQNQQQAVGDDLLKATAENGSLKSAVLYWDYTENAYPGTNADGVYNHNFPEELQLATELERALTDRGIAFNLNVNYIDDGEVYSFELIKQGKPSDHSVVSTQTLTLYENDEFTEYDGGEIRNSGTKLVEKEDEFDVPNESDGKLYNVVEIELIIWRM</sequence>
<comment type="caution">
    <text evidence="1">The sequence shown here is derived from an EMBL/GenBank/DDBJ whole genome shotgun (WGS) entry which is preliminary data.</text>
</comment>